<evidence type="ECO:0008006" key="3">
    <source>
        <dbReference type="Google" id="ProtNLM"/>
    </source>
</evidence>
<gene>
    <name evidence="1" type="ORF">SPL95_18395</name>
</gene>
<evidence type="ECO:0000313" key="1">
    <source>
        <dbReference type="EMBL" id="WRI22580.1"/>
    </source>
</evidence>
<organism evidence="1 2">
    <name type="scientific">Pseudomonas canadensis</name>
    <dbReference type="NCBI Taxonomy" id="915099"/>
    <lineage>
        <taxon>Bacteria</taxon>
        <taxon>Pseudomonadati</taxon>
        <taxon>Pseudomonadota</taxon>
        <taxon>Gammaproteobacteria</taxon>
        <taxon>Pseudomonadales</taxon>
        <taxon>Pseudomonadaceae</taxon>
        <taxon>Pseudomonas</taxon>
    </lineage>
</organism>
<keyword evidence="2" id="KW-1185">Reference proteome</keyword>
<dbReference type="EMBL" id="CP139639">
    <property type="protein sequence ID" value="WRI22580.1"/>
    <property type="molecule type" value="Genomic_DNA"/>
</dbReference>
<evidence type="ECO:0000313" key="2">
    <source>
        <dbReference type="Proteomes" id="UP001322392"/>
    </source>
</evidence>
<protein>
    <recommendedName>
        <fullName evidence="3">DUF3077 domain-containing protein</fullName>
    </recommendedName>
</protein>
<accession>A0ABZ0ZZX3</accession>
<dbReference type="RefSeq" id="WP_323986363.1">
    <property type="nucleotide sequence ID" value="NZ_CP139639.1"/>
</dbReference>
<proteinExistence type="predicted"/>
<reference evidence="1 2" key="1">
    <citation type="submission" date="2023-12" db="EMBL/GenBank/DDBJ databases">
        <title>First complete genome sequence of Pseudomonas canadensis strain Pcan-CK-23 isolated from homogenized tissues of Zophobas morio larvae.</title>
        <authorList>
            <person name="Kundlacz C."/>
            <person name="Aldeia C."/>
            <person name="Eddoubaji Y."/>
            <person name="Campos-Madueno E.I."/>
            <person name="Endimiani A."/>
        </authorList>
    </citation>
    <scope>NUCLEOTIDE SEQUENCE [LARGE SCALE GENOMIC DNA]</scope>
    <source>
        <strain evidence="1 2">Pcan-CK-23</strain>
    </source>
</reference>
<dbReference type="Proteomes" id="UP001322392">
    <property type="component" value="Chromosome"/>
</dbReference>
<name>A0ABZ0ZZX3_9PSED</name>
<sequence>MNDAKFTIEKARELLKASKTAEGLIEQAAIFGAISVLIRQLDVFFKDHAPHMSENMERLRWHSAAVLGYETTNGKSSQDHYVWALGVLGDLESALDDIDL</sequence>